<dbReference type="InterPro" id="IPR039164">
    <property type="entry name" value="UBR1-like"/>
</dbReference>
<keyword evidence="1" id="KW-0863">Zinc-finger</keyword>
<evidence type="ECO:0000256" key="1">
    <source>
        <dbReference type="RuleBase" id="RU366018"/>
    </source>
</evidence>
<reference evidence="4" key="1">
    <citation type="journal article" date="2002" name="Science">
        <title>The draft genome of Ciona intestinalis: insights into chordate and vertebrate origins.</title>
        <authorList>
            <person name="Dehal P."/>
            <person name="Satou Y."/>
            <person name="Campbell R.K."/>
            <person name="Chapman J."/>
            <person name="Degnan B."/>
            <person name="De Tomaso A."/>
            <person name="Davidson B."/>
            <person name="Di Gregorio A."/>
            <person name="Gelpke M."/>
            <person name="Goodstein D.M."/>
            <person name="Harafuji N."/>
            <person name="Hastings K.E."/>
            <person name="Ho I."/>
            <person name="Hotta K."/>
            <person name="Huang W."/>
            <person name="Kawashima T."/>
            <person name="Lemaire P."/>
            <person name="Martinez D."/>
            <person name="Meinertzhagen I.A."/>
            <person name="Necula S."/>
            <person name="Nonaka M."/>
            <person name="Putnam N."/>
            <person name="Rash S."/>
            <person name="Saiga H."/>
            <person name="Satake M."/>
            <person name="Terry A."/>
            <person name="Yamada L."/>
            <person name="Wang H.G."/>
            <person name="Awazu S."/>
            <person name="Azumi K."/>
            <person name="Boore J."/>
            <person name="Branno M."/>
            <person name="Chin-Bow S."/>
            <person name="DeSantis R."/>
            <person name="Doyle S."/>
            <person name="Francino P."/>
            <person name="Keys D.N."/>
            <person name="Haga S."/>
            <person name="Hayashi H."/>
            <person name="Hino K."/>
            <person name="Imai K.S."/>
            <person name="Inaba K."/>
            <person name="Kano S."/>
            <person name="Kobayashi K."/>
            <person name="Kobayashi M."/>
            <person name="Lee B.I."/>
            <person name="Makabe K.W."/>
            <person name="Manohar C."/>
            <person name="Matassi G."/>
            <person name="Medina M."/>
            <person name="Mochizuki Y."/>
            <person name="Mount S."/>
            <person name="Morishita T."/>
            <person name="Miura S."/>
            <person name="Nakayama A."/>
            <person name="Nishizaka S."/>
            <person name="Nomoto H."/>
            <person name="Ohta F."/>
            <person name="Oishi K."/>
            <person name="Rigoutsos I."/>
            <person name="Sano M."/>
            <person name="Sasaki A."/>
            <person name="Sasakura Y."/>
            <person name="Shoguchi E."/>
            <person name="Shin-i T."/>
            <person name="Spagnuolo A."/>
            <person name="Stainier D."/>
            <person name="Suzuki M.M."/>
            <person name="Tassy O."/>
            <person name="Takatori N."/>
            <person name="Tokuoka M."/>
            <person name="Yagi K."/>
            <person name="Yoshizaki F."/>
            <person name="Wada S."/>
            <person name="Zhang C."/>
            <person name="Hyatt P.D."/>
            <person name="Larimer F."/>
            <person name="Detter C."/>
            <person name="Doggett N."/>
            <person name="Glavina T."/>
            <person name="Hawkins T."/>
            <person name="Richardson P."/>
            <person name="Lucas S."/>
            <person name="Kohara Y."/>
            <person name="Levine M."/>
            <person name="Satoh N."/>
            <person name="Rokhsar D.S."/>
        </authorList>
    </citation>
    <scope>NUCLEOTIDE SEQUENCE [LARGE SCALE GENOMIC DNA]</scope>
</reference>
<reference evidence="3" key="3">
    <citation type="submission" date="2025-09" db="UniProtKB">
        <authorList>
            <consortium name="Ensembl"/>
        </authorList>
    </citation>
    <scope>IDENTIFICATION</scope>
</reference>
<sequence>TIILLSGDRGCFKSAPYLDEFGETDQGLRRGNPITLDATRVADLNLIWLNHAVPESIVHEMESNRNLINIDWNHL</sequence>
<dbReference type="EC" id="2.3.2.27" evidence="1"/>
<dbReference type="GO" id="GO:0071596">
    <property type="term" value="P:ubiquitin-dependent protein catabolic process via the N-end rule pathway"/>
    <property type="evidence" value="ECO:0007669"/>
    <property type="project" value="UniProtKB-UniRule"/>
</dbReference>
<dbReference type="AlphaFoldDB" id="H2XWV4"/>
<dbReference type="OMA" id="SIVHEME"/>
<keyword evidence="1" id="KW-0808">Transferase</keyword>
<dbReference type="GeneTree" id="ENSGT00950000183075"/>
<name>H2XWV4_CIOIN</name>
<comment type="catalytic activity">
    <reaction evidence="1">
        <text>S-ubiquitinyl-[E2 ubiquitin-conjugating enzyme]-L-cysteine + [acceptor protein]-L-lysine = [E2 ubiquitin-conjugating enzyme]-L-cysteine + N(6)-ubiquitinyl-[acceptor protein]-L-lysine.</text>
        <dbReference type="EC" id="2.3.2.27"/>
    </reaction>
</comment>
<feature type="domain" description="E3 ubiquitin-protein ligase UBR-like C-terminal" evidence="2">
    <location>
        <begin position="1"/>
        <end position="50"/>
    </location>
</feature>
<dbReference type="Pfam" id="PF18995">
    <property type="entry name" value="PRT6_C"/>
    <property type="match status" value="1"/>
</dbReference>
<reference evidence="3" key="2">
    <citation type="submission" date="2025-08" db="UniProtKB">
        <authorList>
            <consortium name="Ensembl"/>
        </authorList>
    </citation>
    <scope>IDENTIFICATION</scope>
</reference>
<evidence type="ECO:0000259" key="2">
    <source>
        <dbReference type="Pfam" id="PF18995"/>
    </source>
</evidence>
<dbReference type="PANTHER" id="PTHR21497:SF24">
    <property type="entry name" value="E3 UBIQUITIN-PROTEIN LIGASE UBR1"/>
    <property type="match status" value="1"/>
</dbReference>
<dbReference type="GO" id="GO:0008270">
    <property type="term" value="F:zinc ion binding"/>
    <property type="evidence" value="ECO:0007669"/>
    <property type="project" value="UniProtKB-UniRule"/>
</dbReference>
<accession>H2XWV4</accession>
<dbReference type="Ensembl" id="ENSCINT00000030788.1">
    <property type="protein sequence ID" value="ENSCINP00000034138.1"/>
    <property type="gene ID" value="ENSCING00000020195.1"/>
</dbReference>
<dbReference type="Proteomes" id="UP000008144">
    <property type="component" value="Unassembled WGS sequence"/>
</dbReference>
<dbReference type="HOGENOM" id="CLU_2677339_0_0_1"/>
<dbReference type="GO" id="GO:0016567">
    <property type="term" value="P:protein ubiquitination"/>
    <property type="evidence" value="ECO:0007669"/>
    <property type="project" value="UniProtKB-UniRule"/>
</dbReference>
<dbReference type="STRING" id="7719.ENSCINP00000034138"/>
<keyword evidence="1" id="KW-0862">Zinc</keyword>
<dbReference type="UniPathway" id="UPA00143"/>
<protein>
    <recommendedName>
        <fullName evidence="1">E3 ubiquitin-protein ligase</fullName>
        <ecNumber evidence="1">2.3.2.27</ecNumber>
    </recommendedName>
</protein>
<comment type="pathway">
    <text evidence="1">Protein modification; protein ubiquitination.</text>
</comment>
<dbReference type="GO" id="GO:0061630">
    <property type="term" value="F:ubiquitin protein ligase activity"/>
    <property type="evidence" value="ECO:0007669"/>
    <property type="project" value="UniProtKB-UniRule"/>
</dbReference>
<organism evidence="3 4">
    <name type="scientific">Ciona intestinalis</name>
    <name type="common">Transparent sea squirt</name>
    <name type="synonym">Ascidia intestinalis</name>
    <dbReference type="NCBI Taxonomy" id="7719"/>
    <lineage>
        <taxon>Eukaryota</taxon>
        <taxon>Metazoa</taxon>
        <taxon>Chordata</taxon>
        <taxon>Tunicata</taxon>
        <taxon>Ascidiacea</taxon>
        <taxon>Phlebobranchia</taxon>
        <taxon>Cionidae</taxon>
        <taxon>Ciona</taxon>
    </lineage>
</organism>
<keyword evidence="1" id="KW-0479">Metal-binding</keyword>
<dbReference type="PANTHER" id="PTHR21497">
    <property type="entry name" value="UBIQUITIN LIGASE E3 ALPHA-RELATED"/>
    <property type="match status" value="1"/>
</dbReference>
<comment type="similarity">
    <text evidence="1">Belongs to the E3 ubiquitin-protein ligase UBR1-like family.</text>
</comment>
<proteinExistence type="inferred from homology"/>
<keyword evidence="4" id="KW-1185">Reference proteome</keyword>
<evidence type="ECO:0000313" key="4">
    <source>
        <dbReference type="Proteomes" id="UP000008144"/>
    </source>
</evidence>
<dbReference type="InterPro" id="IPR044046">
    <property type="entry name" value="E3_ligase_UBR-like_C"/>
</dbReference>
<keyword evidence="1" id="KW-0833">Ubl conjugation pathway</keyword>
<comment type="function">
    <text evidence="1">Ubiquitin ligase protein which is a component of the N-end rule pathway. Recognizes and binds to proteins bearing specific N-terminal residues that are destabilizing according to the N-end rule, leading to their ubiquitination and subsequent degradation.</text>
</comment>
<dbReference type="InParanoid" id="H2XWV4"/>
<evidence type="ECO:0000313" key="3">
    <source>
        <dbReference type="Ensembl" id="ENSCINP00000034138.1"/>
    </source>
</evidence>